<dbReference type="EMBL" id="JACAZH010000043">
    <property type="protein sequence ID" value="KAF7334868.1"/>
    <property type="molecule type" value="Genomic_DNA"/>
</dbReference>
<sequence length="157" mass="17326">MTPGTEELSVDFCAMKTASRVETPAPLFSFCCMRLLPALALALTMRLPTAHSHRDLDPALDVRIRVLLVASPYLYRVLVGKSSTRRRGVPCGRAFLHTHFDLRSSRVSPRSASPDLPSLACIHISLSSSPADHPLNVNPNLLSKLKVQSEFKPRIQI</sequence>
<accession>A0A8H6X5T0</accession>
<dbReference type="AlphaFoldDB" id="A0A8H6X5T0"/>
<organism evidence="1 2">
    <name type="scientific">Mycena sanguinolenta</name>
    <dbReference type="NCBI Taxonomy" id="230812"/>
    <lineage>
        <taxon>Eukaryota</taxon>
        <taxon>Fungi</taxon>
        <taxon>Dikarya</taxon>
        <taxon>Basidiomycota</taxon>
        <taxon>Agaricomycotina</taxon>
        <taxon>Agaricomycetes</taxon>
        <taxon>Agaricomycetidae</taxon>
        <taxon>Agaricales</taxon>
        <taxon>Marasmiineae</taxon>
        <taxon>Mycenaceae</taxon>
        <taxon>Mycena</taxon>
    </lineage>
</organism>
<evidence type="ECO:0000313" key="1">
    <source>
        <dbReference type="EMBL" id="KAF7334868.1"/>
    </source>
</evidence>
<protein>
    <submittedName>
        <fullName evidence="1">Uncharacterized protein</fullName>
    </submittedName>
</protein>
<comment type="caution">
    <text evidence="1">The sequence shown here is derived from an EMBL/GenBank/DDBJ whole genome shotgun (WGS) entry which is preliminary data.</text>
</comment>
<dbReference type="Proteomes" id="UP000623467">
    <property type="component" value="Unassembled WGS sequence"/>
</dbReference>
<name>A0A8H6X5T0_9AGAR</name>
<gene>
    <name evidence="1" type="ORF">MSAN_02356200</name>
</gene>
<proteinExistence type="predicted"/>
<reference evidence="1" key="1">
    <citation type="submission" date="2020-05" db="EMBL/GenBank/DDBJ databases">
        <title>Mycena genomes resolve the evolution of fungal bioluminescence.</title>
        <authorList>
            <person name="Tsai I.J."/>
        </authorList>
    </citation>
    <scope>NUCLEOTIDE SEQUENCE</scope>
    <source>
        <strain evidence="1">160909Yilan</strain>
    </source>
</reference>
<keyword evidence="2" id="KW-1185">Reference proteome</keyword>
<evidence type="ECO:0000313" key="2">
    <source>
        <dbReference type="Proteomes" id="UP000623467"/>
    </source>
</evidence>